<accession>A0A1F7J544</accession>
<proteinExistence type="predicted"/>
<name>A0A1F7J544_9BACT</name>
<dbReference type="Proteomes" id="UP000178558">
    <property type="component" value="Unassembled WGS sequence"/>
</dbReference>
<reference evidence="1 2" key="1">
    <citation type="journal article" date="2016" name="Nat. Commun.">
        <title>Thousands of microbial genomes shed light on interconnected biogeochemical processes in an aquifer system.</title>
        <authorList>
            <person name="Anantharaman K."/>
            <person name="Brown C.T."/>
            <person name="Hug L.A."/>
            <person name="Sharon I."/>
            <person name="Castelle C.J."/>
            <person name="Probst A.J."/>
            <person name="Thomas B.C."/>
            <person name="Singh A."/>
            <person name="Wilkins M.J."/>
            <person name="Karaoz U."/>
            <person name="Brodie E.L."/>
            <person name="Williams K.H."/>
            <person name="Hubbard S.S."/>
            <person name="Banfield J.F."/>
        </authorList>
    </citation>
    <scope>NUCLEOTIDE SEQUENCE [LARGE SCALE GENOMIC DNA]</scope>
</reference>
<evidence type="ECO:0000313" key="1">
    <source>
        <dbReference type="EMBL" id="OGK50735.1"/>
    </source>
</evidence>
<organism evidence="1 2">
    <name type="scientific">Candidatus Roizmanbacteria bacterium RIFCSPLOWO2_01_FULL_40_42</name>
    <dbReference type="NCBI Taxonomy" id="1802066"/>
    <lineage>
        <taxon>Bacteria</taxon>
        <taxon>Candidatus Roizmaniibacteriota</taxon>
    </lineage>
</organism>
<evidence type="ECO:0000313" key="2">
    <source>
        <dbReference type="Proteomes" id="UP000178558"/>
    </source>
</evidence>
<sequence>MTTERERRTIAERAHIERIHKGALDLLQLHYPLLIPKEPTAITLAHLGKKGGGAFYGGKLGDAHYVFLQRKDGELTVDGETANMIHELVHQRHAEVVGGEVFSHFSIEREAKKRKYRNLFPADVILKISREVNGVGVSLSETLSEGFAIFVEMDILGRELEIARILGREIRARSLKKELEASKKQLREYARENTWDAIYIRDGVNMVKQLFEFFGGDEETLTQFVLSVDFSQANEIEYGDPEYEMMVDNPLLLPRAV</sequence>
<dbReference type="AlphaFoldDB" id="A0A1F7J544"/>
<comment type="caution">
    <text evidence="1">The sequence shown here is derived from an EMBL/GenBank/DDBJ whole genome shotgun (WGS) entry which is preliminary data.</text>
</comment>
<gene>
    <name evidence="1" type="ORF">A3B50_04530</name>
</gene>
<protein>
    <submittedName>
        <fullName evidence="1">Uncharacterized protein</fullName>
    </submittedName>
</protein>
<dbReference type="EMBL" id="MGAQ01000012">
    <property type="protein sequence ID" value="OGK50735.1"/>
    <property type="molecule type" value="Genomic_DNA"/>
</dbReference>